<gene>
    <name evidence="1" type="ORF">KUDE01_001832</name>
</gene>
<dbReference type="Proteomes" id="UP001228049">
    <property type="component" value="Unassembled WGS sequence"/>
</dbReference>
<dbReference type="AlphaFoldDB" id="A0AAD9B6J7"/>
<reference evidence="1" key="1">
    <citation type="submission" date="2023-04" db="EMBL/GenBank/DDBJ databases">
        <title>Chromosome-level genome of Chaenocephalus aceratus.</title>
        <authorList>
            <person name="Park H."/>
        </authorList>
    </citation>
    <scope>NUCLEOTIDE SEQUENCE</scope>
    <source>
        <strain evidence="1">DE</strain>
        <tissue evidence="1">Muscle</tissue>
    </source>
</reference>
<name>A0AAD9B6J7_DISEL</name>
<feature type="non-terminal residue" evidence="1">
    <location>
        <position position="71"/>
    </location>
</feature>
<sequence>ALLNGTKLGMLGLGGMEEHQLRPTRQDFKANTISHTHTPLRESVCGYCMAGSACANRGELDNQTREVFVRG</sequence>
<dbReference type="EMBL" id="JASDAP010000028">
    <property type="protein sequence ID" value="KAK1876509.1"/>
    <property type="molecule type" value="Genomic_DNA"/>
</dbReference>
<keyword evidence="2" id="KW-1185">Reference proteome</keyword>
<protein>
    <submittedName>
        <fullName evidence="1">Transcription initiation factor TFIID subunit 12</fullName>
    </submittedName>
</protein>
<evidence type="ECO:0000313" key="2">
    <source>
        <dbReference type="Proteomes" id="UP001228049"/>
    </source>
</evidence>
<feature type="non-terminal residue" evidence="1">
    <location>
        <position position="1"/>
    </location>
</feature>
<comment type="caution">
    <text evidence="1">The sequence shown here is derived from an EMBL/GenBank/DDBJ whole genome shotgun (WGS) entry which is preliminary data.</text>
</comment>
<organism evidence="1 2">
    <name type="scientific">Dissostichus eleginoides</name>
    <name type="common">Patagonian toothfish</name>
    <name type="synonym">Dissostichus amissus</name>
    <dbReference type="NCBI Taxonomy" id="100907"/>
    <lineage>
        <taxon>Eukaryota</taxon>
        <taxon>Metazoa</taxon>
        <taxon>Chordata</taxon>
        <taxon>Craniata</taxon>
        <taxon>Vertebrata</taxon>
        <taxon>Euteleostomi</taxon>
        <taxon>Actinopterygii</taxon>
        <taxon>Neopterygii</taxon>
        <taxon>Teleostei</taxon>
        <taxon>Neoteleostei</taxon>
        <taxon>Acanthomorphata</taxon>
        <taxon>Eupercaria</taxon>
        <taxon>Perciformes</taxon>
        <taxon>Notothenioidei</taxon>
        <taxon>Nototheniidae</taxon>
        <taxon>Dissostichus</taxon>
    </lineage>
</organism>
<evidence type="ECO:0000313" key="1">
    <source>
        <dbReference type="EMBL" id="KAK1876509.1"/>
    </source>
</evidence>
<proteinExistence type="predicted"/>
<accession>A0AAD9B6J7</accession>